<comment type="caution">
    <text evidence="1">The sequence shown here is derived from an EMBL/GenBank/DDBJ whole genome shotgun (WGS) entry which is preliminary data.</text>
</comment>
<accession>A0ABN9PMW0</accession>
<protein>
    <submittedName>
        <fullName evidence="1">Uncharacterized protein</fullName>
    </submittedName>
</protein>
<proteinExistence type="predicted"/>
<gene>
    <name evidence="1" type="ORF">PCOR1329_LOCUS2490</name>
</gene>
<reference evidence="1" key="1">
    <citation type="submission" date="2023-10" db="EMBL/GenBank/DDBJ databases">
        <authorList>
            <person name="Chen Y."/>
            <person name="Shah S."/>
            <person name="Dougan E. K."/>
            <person name="Thang M."/>
            <person name="Chan C."/>
        </authorList>
    </citation>
    <scope>NUCLEOTIDE SEQUENCE [LARGE SCALE GENOMIC DNA]</scope>
</reference>
<keyword evidence="2" id="KW-1185">Reference proteome</keyword>
<dbReference type="Proteomes" id="UP001189429">
    <property type="component" value="Unassembled WGS sequence"/>
</dbReference>
<sequence length="127" mass="13807">MLSSWGYASGTGRAGFDLDRLWSFLTTGIQGRAGKLYVTMHEFVRGSHTLGFGGNARLLFRGLDAEGRGQLWRRDLEALQLLAPRQHQAQHHGAPPQICELRAWAQELGGTDRFLAMVGLGEGSGAG</sequence>
<feature type="non-terminal residue" evidence="1">
    <location>
        <position position="127"/>
    </location>
</feature>
<name>A0ABN9PMW0_9DINO</name>
<dbReference type="EMBL" id="CAUYUJ010000627">
    <property type="protein sequence ID" value="CAK0791676.1"/>
    <property type="molecule type" value="Genomic_DNA"/>
</dbReference>
<evidence type="ECO:0000313" key="1">
    <source>
        <dbReference type="EMBL" id="CAK0791676.1"/>
    </source>
</evidence>
<organism evidence="1 2">
    <name type="scientific">Prorocentrum cordatum</name>
    <dbReference type="NCBI Taxonomy" id="2364126"/>
    <lineage>
        <taxon>Eukaryota</taxon>
        <taxon>Sar</taxon>
        <taxon>Alveolata</taxon>
        <taxon>Dinophyceae</taxon>
        <taxon>Prorocentrales</taxon>
        <taxon>Prorocentraceae</taxon>
        <taxon>Prorocentrum</taxon>
    </lineage>
</organism>
<evidence type="ECO:0000313" key="2">
    <source>
        <dbReference type="Proteomes" id="UP001189429"/>
    </source>
</evidence>